<dbReference type="EMBL" id="LLXI01001719">
    <property type="protein sequence ID" value="PKY54909.1"/>
    <property type="molecule type" value="Genomic_DNA"/>
</dbReference>
<sequence length="150" mass="17133">MFLRLMLKEDLKDTLIILESITGMPSFIWNLCPLDIRTALFKVFKVPEIITNSGEKGSITEAYTNLWNADESGLTTINEIIMKAMPKESKMDCLTPPIISFVLAVLLNEKRILKEIDILELQEESKEKTSYNEGVEETSEDNDDARLLFE</sequence>
<dbReference type="Proteomes" id="UP000234323">
    <property type="component" value="Unassembled WGS sequence"/>
</dbReference>
<protein>
    <submittedName>
        <fullName evidence="2">Uncharacterized protein</fullName>
    </submittedName>
</protein>
<feature type="region of interest" description="Disordered" evidence="1">
    <location>
        <begin position="126"/>
        <end position="150"/>
    </location>
</feature>
<keyword evidence="3" id="KW-1185">Reference proteome</keyword>
<accession>A0A2I1H7Q7</accession>
<evidence type="ECO:0000313" key="2">
    <source>
        <dbReference type="EMBL" id="PKY54909.1"/>
    </source>
</evidence>
<comment type="caution">
    <text evidence="2">The sequence shown here is derived from an EMBL/GenBank/DDBJ whole genome shotgun (WGS) entry which is preliminary data.</text>
</comment>
<evidence type="ECO:0000256" key="1">
    <source>
        <dbReference type="SAM" id="MobiDB-lite"/>
    </source>
</evidence>
<gene>
    <name evidence="2" type="ORF">RhiirA4_473988</name>
</gene>
<proteinExistence type="predicted"/>
<dbReference type="VEuPathDB" id="FungiDB:RhiirA1_503490"/>
<evidence type="ECO:0000313" key="3">
    <source>
        <dbReference type="Proteomes" id="UP000234323"/>
    </source>
</evidence>
<organism evidence="2 3">
    <name type="scientific">Rhizophagus irregularis</name>
    <dbReference type="NCBI Taxonomy" id="588596"/>
    <lineage>
        <taxon>Eukaryota</taxon>
        <taxon>Fungi</taxon>
        <taxon>Fungi incertae sedis</taxon>
        <taxon>Mucoromycota</taxon>
        <taxon>Glomeromycotina</taxon>
        <taxon>Glomeromycetes</taxon>
        <taxon>Glomerales</taxon>
        <taxon>Glomeraceae</taxon>
        <taxon>Rhizophagus</taxon>
    </lineage>
</organism>
<name>A0A2I1H7Q7_9GLOM</name>
<feature type="compositionally biased region" description="Acidic residues" evidence="1">
    <location>
        <begin position="134"/>
        <end position="143"/>
    </location>
</feature>
<dbReference type="VEuPathDB" id="FungiDB:RhiirFUN_002860"/>
<dbReference type="VEuPathDB" id="FungiDB:FUN_004271"/>
<dbReference type="AlphaFoldDB" id="A0A2I1H7Q7"/>
<reference evidence="2 3" key="1">
    <citation type="submission" date="2015-10" db="EMBL/GenBank/DDBJ databases">
        <title>Genome analyses suggest a sexual origin of heterokaryosis in a supposedly ancient asexual fungus.</title>
        <authorList>
            <person name="Ropars J."/>
            <person name="Sedzielewska K."/>
            <person name="Noel J."/>
            <person name="Charron P."/>
            <person name="Farinelli L."/>
            <person name="Marton T."/>
            <person name="Kruger M."/>
            <person name="Pelin A."/>
            <person name="Brachmann A."/>
            <person name="Corradi N."/>
        </authorList>
    </citation>
    <scope>NUCLEOTIDE SEQUENCE [LARGE SCALE GENOMIC DNA]</scope>
    <source>
        <strain evidence="2 3">A4</strain>
    </source>
</reference>